<dbReference type="AlphaFoldDB" id="A0A7L4YRV8"/>
<evidence type="ECO:0000313" key="4">
    <source>
        <dbReference type="Proteomes" id="UP000463857"/>
    </source>
</evidence>
<dbReference type="SUPFAM" id="SSF52980">
    <property type="entry name" value="Restriction endonuclease-like"/>
    <property type="match status" value="1"/>
</dbReference>
<evidence type="ECO:0000313" key="3">
    <source>
        <dbReference type="EMBL" id="QHC01850.1"/>
    </source>
</evidence>
<dbReference type="InterPro" id="IPR011335">
    <property type="entry name" value="Restrct_endonuc-II-like"/>
</dbReference>
<dbReference type="NCBIfam" id="NF009154">
    <property type="entry name" value="PRK12497.3-3"/>
    <property type="match status" value="1"/>
</dbReference>
<dbReference type="InterPro" id="IPR003509">
    <property type="entry name" value="UPF0102_YraN-like"/>
</dbReference>
<sequence>MVKTKDALGRFGEDLAEAHLQAAGMHVIERNWRCTSGELDIVARDGPGLVFCEVKTRRTAYFGEPIYAVTPDKARRIYRLARAWMAERGVYADDLRYDVVGVIVPRDGPPVVDHVRAAF</sequence>
<proteinExistence type="inferred from homology"/>
<dbReference type="KEGG" id="eke:EK0264_17230"/>
<dbReference type="PANTHER" id="PTHR34039">
    <property type="entry name" value="UPF0102 PROTEIN YRAN"/>
    <property type="match status" value="1"/>
</dbReference>
<dbReference type="OrthoDB" id="9794876at2"/>
<dbReference type="Proteomes" id="UP000463857">
    <property type="component" value="Chromosome"/>
</dbReference>
<comment type="similarity">
    <text evidence="1 2">Belongs to the UPF0102 family.</text>
</comment>
<dbReference type="FunCoup" id="A0A7L4YRV8">
    <property type="interactions" value="16"/>
</dbReference>
<accession>A0A7L4YRV8</accession>
<evidence type="ECO:0000256" key="1">
    <source>
        <dbReference type="ARBA" id="ARBA00006738"/>
    </source>
</evidence>
<dbReference type="RefSeq" id="WP_159546974.1">
    <property type="nucleotide sequence ID" value="NZ_CP047156.1"/>
</dbReference>
<dbReference type="Gene3D" id="3.40.1350.10">
    <property type="match status" value="1"/>
</dbReference>
<dbReference type="InterPro" id="IPR011856">
    <property type="entry name" value="tRNA_endonuc-like_dom_sf"/>
</dbReference>
<name>A0A7L4YRV8_9ACTN</name>
<dbReference type="HAMAP" id="MF_00048">
    <property type="entry name" value="UPF0102"/>
    <property type="match status" value="1"/>
</dbReference>
<dbReference type="GO" id="GO:0003676">
    <property type="term" value="F:nucleic acid binding"/>
    <property type="evidence" value="ECO:0007669"/>
    <property type="project" value="InterPro"/>
</dbReference>
<evidence type="ECO:0000256" key="2">
    <source>
        <dbReference type="HAMAP-Rule" id="MF_00048"/>
    </source>
</evidence>
<dbReference type="CDD" id="cd20736">
    <property type="entry name" value="PoNe_Nuclease"/>
    <property type="match status" value="1"/>
</dbReference>
<reference evidence="3 4" key="1">
    <citation type="journal article" date="2018" name="Int. J. Syst. Evol. Microbiol.">
        <title>Epidermidibacterium keratini gen. nov., sp. nov., a member of the family Sporichthyaceae, isolated from keratin epidermis.</title>
        <authorList>
            <person name="Lee D.G."/>
            <person name="Trujillo M.E."/>
            <person name="Kang S."/>
            <person name="Nam J.J."/>
            <person name="Kim Y.J."/>
        </authorList>
    </citation>
    <scope>NUCLEOTIDE SEQUENCE [LARGE SCALE GENOMIC DNA]</scope>
    <source>
        <strain evidence="3 4">EPI-7</strain>
    </source>
</reference>
<dbReference type="NCBIfam" id="NF009150">
    <property type="entry name" value="PRK12497.1-3"/>
    <property type="match status" value="1"/>
</dbReference>
<dbReference type="Pfam" id="PF02021">
    <property type="entry name" value="UPF0102"/>
    <property type="match status" value="1"/>
</dbReference>
<keyword evidence="4" id="KW-1185">Reference proteome</keyword>
<dbReference type="InParanoid" id="A0A7L4YRV8"/>
<protein>
    <recommendedName>
        <fullName evidence="2">UPF0102 protein EK0264_17230</fullName>
    </recommendedName>
</protein>
<dbReference type="PANTHER" id="PTHR34039:SF1">
    <property type="entry name" value="UPF0102 PROTEIN YRAN"/>
    <property type="match status" value="1"/>
</dbReference>
<gene>
    <name evidence="3" type="ORF">EK0264_17230</name>
</gene>
<dbReference type="EMBL" id="CP047156">
    <property type="protein sequence ID" value="QHC01850.1"/>
    <property type="molecule type" value="Genomic_DNA"/>
</dbReference>
<organism evidence="3 4">
    <name type="scientific">Epidermidibacterium keratini</name>
    <dbReference type="NCBI Taxonomy" id="1891644"/>
    <lineage>
        <taxon>Bacteria</taxon>
        <taxon>Bacillati</taxon>
        <taxon>Actinomycetota</taxon>
        <taxon>Actinomycetes</taxon>
        <taxon>Sporichthyales</taxon>
        <taxon>Sporichthyaceae</taxon>
        <taxon>Epidermidibacterium</taxon>
    </lineage>
</organism>